<dbReference type="Proteomes" id="UP000448867">
    <property type="component" value="Unassembled WGS sequence"/>
</dbReference>
<dbReference type="AlphaFoldDB" id="A0A7X2M094"/>
<keyword evidence="2" id="KW-1185">Reference proteome</keyword>
<dbReference type="EMBL" id="WKKI01000081">
    <property type="protein sequence ID" value="MRX74361.1"/>
    <property type="molecule type" value="Genomic_DNA"/>
</dbReference>
<dbReference type="OrthoDB" id="2360336at2"/>
<name>A0A7X2M094_9BACI</name>
<gene>
    <name evidence="1" type="ORF">GJU40_19770</name>
</gene>
<evidence type="ECO:0000313" key="2">
    <source>
        <dbReference type="Proteomes" id="UP000448867"/>
    </source>
</evidence>
<reference evidence="1 2" key="1">
    <citation type="submission" date="2019-11" db="EMBL/GenBank/DDBJ databases">
        <title>Bacillus lacus genome.</title>
        <authorList>
            <person name="Allen C.J."/>
            <person name="Newman J.D."/>
        </authorList>
    </citation>
    <scope>NUCLEOTIDE SEQUENCE [LARGE SCALE GENOMIC DNA]</scope>
    <source>
        <strain evidence="1 2">KCTC 33946</strain>
    </source>
</reference>
<comment type="caution">
    <text evidence="1">The sequence shown here is derived from an EMBL/GenBank/DDBJ whole genome shotgun (WGS) entry which is preliminary data.</text>
</comment>
<feature type="non-terminal residue" evidence="1">
    <location>
        <position position="59"/>
    </location>
</feature>
<proteinExistence type="predicted"/>
<accession>A0A7X2M094</accession>
<protein>
    <submittedName>
        <fullName evidence="1">Uncharacterized protein</fullName>
    </submittedName>
</protein>
<sequence length="59" mass="6438">MRWNMINLSILLIALLTIGGCGAKGKTSETPEERHAREAYVSVNDYVGEGYDLPGGQKN</sequence>
<dbReference type="PROSITE" id="PS51257">
    <property type="entry name" value="PROKAR_LIPOPROTEIN"/>
    <property type="match status" value="1"/>
</dbReference>
<evidence type="ECO:0000313" key="1">
    <source>
        <dbReference type="EMBL" id="MRX74361.1"/>
    </source>
</evidence>
<organism evidence="1 2">
    <name type="scientific">Metabacillus lacus</name>
    <dbReference type="NCBI Taxonomy" id="1983721"/>
    <lineage>
        <taxon>Bacteria</taxon>
        <taxon>Bacillati</taxon>
        <taxon>Bacillota</taxon>
        <taxon>Bacilli</taxon>
        <taxon>Bacillales</taxon>
        <taxon>Bacillaceae</taxon>
        <taxon>Metabacillus</taxon>
    </lineage>
</organism>